<proteinExistence type="inferred from homology"/>
<dbReference type="EMBL" id="CP000254">
    <property type="protein sequence ID" value="ABD42167.1"/>
    <property type="molecule type" value="Genomic_DNA"/>
</dbReference>
<dbReference type="AlphaFoldDB" id="Q2FNA3"/>
<dbReference type="EnsemblBacteria" id="ABD42167">
    <property type="protein sequence ID" value="ABD42167"/>
    <property type="gene ID" value="Mhun_2467"/>
</dbReference>
<comment type="similarity">
    <text evidence="1">Belongs to the CGI121/TPRKB family.</text>
</comment>
<dbReference type="STRING" id="323259.Mhun_2467"/>
<dbReference type="InterPro" id="IPR036504">
    <property type="entry name" value="CGI121/TPRKB_sf"/>
</dbReference>
<dbReference type="InParanoid" id="Q2FNA3"/>
<keyword evidence="3" id="KW-1185">Reference proteome</keyword>
<evidence type="ECO:0000313" key="3">
    <source>
        <dbReference type="Proteomes" id="UP000001941"/>
    </source>
</evidence>
<dbReference type="KEGG" id="mhu:Mhun_2467"/>
<evidence type="ECO:0000313" key="2">
    <source>
        <dbReference type="EMBL" id="ABD42167.1"/>
    </source>
</evidence>
<organism evidence="2 3">
    <name type="scientific">Methanospirillum hungatei JF-1 (strain ATCC 27890 / DSM 864 / NBRC 100397 / JF-1)</name>
    <dbReference type="NCBI Taxonomy" id="323259"/>
    <lineage>
        <taxon>Archaea</taxon>
        <taxon>Methanobacteriati</taxon>
        <taxon>Methanobacteriota</taxon>
        <taxon>Stenosarchaea group</taxon>
        <taxon>Methanomicrobia</taxon>
        <taxon>Methanomicrobiales</taxon>
        <taxon>Methanospirillaceae</taxon>
        <taxon>Methanospirillum</taxon>
    </lineage>
</organism>
<dbReference type="InterPro" id="IPR013926">
    <property type="entry name" value="CGI121/TPRKB"/>
</dbReference>
<dbReference type="Pfam" id="PF08617">
    <property type="entry name" value="CGI-121"/>
    <property type="match status" value="1"/>
</dbReference>
<dbReference type="GeneID" id="25393563"/>
<gene>
    <name evidence="2" type="ordered locus">Mhun_2467</name>
</gene>
<dbReference type="PIRSF" id="PIRSF022062">
    <property type="entry name" value="UCP022062"/>
    <property type="match status" value="1"/>
</dbReference>
<dbReference type="SUPFAM" id="SSF143870">
    <property type="entry name" value="PF0523-like"/>
    <property type="match status" value="1"/>
</dbReference>
<dbReference type="RefSeq" id="WP_011449425.1">
    <property type="nucleotide sequence ID" value="NC_007796.1"/>
</dbReference>
<sequence length="178" mass="20309">MLTQEHGYTDEYDIIPVRVTIKDRAEFLDMIRKTGEKYGVTIVCLNRNMIAGFEHVKTALVHAIRAWREDRMIARSLEMEVLLYAAGTRQTGQIAPFGPENGINDCYLCIIPPKPEAVTSLLEGMEEVRDDDRSLMSEEKKSRLIQFFEVTSEELEVTGPDRLTDLICERCALLAVNR</sequence>
<protein>
    <recommendedName>
        <fullName evidence="4">Kinase binding protein CGI-121</fullName>
    </recommendedName>
</protein>
<reference evidence="3" key="1">
    <citation type="journal article" date="2016" name="Stand. Genomic Sci.">
        <title>Complete genome sequence of Methanospirillum hungatei type strain JF1.</title>
        <authorList>
            <person name="Gunsalus R.P."/>
            <person name="Cook L.E."/>
            <person name="Crable B."/>
            <person name="Rohlin L."/>
            <person name="McDonald E."/>
            <person name="Mouttaki H."/>
            <person name="Sieber J.R."/>
            <person name="Poweleit N."/>
            <person name="Zhou H."/>
            <person name="Lapidus A.L."/>
            <person name="Daligault H.E."/>
            <person name="Land M."/>
            <person name="Gilna P."/>
            <person name="Ivanova N."/>
            <person name="Kyrpides N."/>
            <person name="Culley D.E."/>
            <person name="McInerney M.J."/>
        </authorList>
    </citation>
    <scope>NUCLEOTIDE SEQUENCE [LARGE SCALE GENOMIC DNA]</scope>
    <source>
        <strain evidence="3">ATCC 27890 / DSM 864 / NBRC 100397 / JF-1</strain>
    </source>
</reference>
<accession>Q2FNA3</accession>
<name>Q2FNA3_METHJ</name>
<dbReference type="OrthoDB" id="69587at2157"/>
<evidence type="ECO:0000256" key="1">
    <source>
        <dbReference type="ARBA" id="ARBA00005546"/>
    </source>
</evidence>
<dbReference type="NCBIfam" id="NF011465">
    <property type="entry name" value="PRK14886.1-1"/>
    <property type="match status" value="1"/>
</dbReference>
<evidence type="ECO:0008006" key="4">
    <source>
        <dbReference type="Google" id="ProtNLM"/>
    </source>
</evidence>
<dbReference type="InterPro" id="IPR016799">
    <property type="entry name" value="UCP022062"/>
</dbReference>
<dbReference type="HOGENOM" id="CLU_103619_1_0_2"/>
<dbReference type="Gene3D" id="3.30.2380.10">
    <property type="entry name" value="CGI121/TPRKB"/>
    <property type="match status" value="1"/>
</dbReference>
<dbReference type="eggNOG" id="arCOG02197">
    <property type="taxonomic scope" value="Archaea"/>
</dbReference>
<dbReference type="Proteomes" id="UP000001941">
    <property type="component" value="Chromosome"/>
</dbReference>